<evidence type="ECO:0000313" key="4">
    <source>
        <dbReference type="EMBL" id="AZU04689.1"/>
    </source>
</evidence>
<gene>
    <name evidence="4" type="ORF">X907_2168</name>
</gene>
<dbReference type="Gene3D" id="1.10.10.60">
    <property type="entry name" value="Homeodomain-like"/>
    <property type="match status" value="1"/>
</dbReference>
<dbReference type="InterPro" id="IPR037923">
    <property type="entry name" value="HTH-like"/>
</dbReference>
<dbReference type="PRINTS" id="PR00032">
    <property type="entry name" value="HTHARAC"/>
</dbReference>
<dbReference type="OrthoDB" id="8004517at2"/>
<dbReference type="AlphaFoldDB" id="A0A3T0EBI3"/>
<organism evidence="4 5">
    <name type="scientific">Glycocaulis alkaliphilus</name>
    <dbReference type="NCBI Taxonomy" id="1434191"/>
    <lineage>
        <taxon>Bacteria</taxon>
        <taxon>Pseudomonadati</taxon>
        <taxon>Pseudomonadota</taxon>
        <taxon>Alphaproteobacteria</taxon>
        <taxon>Maricaulales</taxon>
        <taxon>Maricaulaceae</taxon>
        <taxon>Glycocaulis</taxon>
    </lineage>
</organism>
<dbReference type="GO" id="GO:0043565">
    <property type="term" value="F:sequence-specific DNA binding"/>
    <property type="evidence" value="ECO:0007669"/>
    <property type="project" value="InterPro"/>
</dbReference>
<accession>A0A3T0EBI3</accession>
<dbReference type="Pfam" id="PF12833">
    <property type="entry name" value="HTH_18"/>
    <property type="match status" value="1"/>
</dbReference>
<dbReference type="KEGG" id="gak:X907_2168"/>
<evidence type="ECO:0000313" key="5">
    <source>
        <dbReference type="Proteomes" id="UP000286954"/>
    </source>
</evidence>
<dbReference type="GO" id="GO:0003700">
    <property type="term" value="F:DNA-binding transcription factor activity"/>
    <property type="evidence" value="ECO:0007669"/>
    <property type="project" value="InterPro"/>
</dbReference>
<dbReference type="SUPFAM" id="SSF51215">
    <property type="entry name" value="Regulatory protein AraC"/>
    <property type="match status" value="1"/>
</dbReference>
<dbReference type="EMBL" id="CP018911">
    <property type="protein sequence ID" value="AZU04689.1"/>
    <property type="molecule type" value="Genomic_DNA"/>
</dbReference>
<dbReference type="PROSITE" id="PS01124">
    <property type="entry name" value="HTH_ARAC_FAMILY_2"/>
    <property type="match status" value="1"/>
</dbReference>
<sequence>MGLIETSYFNTRGIAPAGRFAAWRENIGVVFDVSPHDRTSEERFCARVDSFLLDGIVINHCRLGAQRFSRSAARIARDGIDHYQIHVFLRGSVEMECGSRCIGAGAGDFVVLDHGDTFSSRTTDYEILNVFIPRRRLAPLLKAPDSVHGHVFDSDSGAGRLLRDYIVSLCQVSGGLSLAEAPTAAQPLVELAALAMNGSMVPVEDPPGIADHTLLLKAQTYIKDNLSLLSLGPERVAHAAGVSRARLYRLFEPCGGIACYIREMRLRRAFTDLASPASQHRQIADIAYAWGFADAAHFSRCFRARFGVSPSCIRSSHADASPVDVRVSQEFGDTKYAFWIGAIA</sequence>
<dbReference type="SUPFAM" id="SSF46689">
    <property type="entry name" value="Homeodomain-like"/>
    <property type="match status" value="1"/>
</dbReference>
<dbReference type="SMART" id="SM00342">
    <property type="entry name" value="HTH_ARAC"/>
    <property type="match status" value="1"/>
</dbReference>
<dbReference type="InterPro" id="IPR035418">
    <property type="entry name" value="AraC-bd_2"/>
</dbReference>
<dbReference type="PANTHER" id="PTHR46796:SF6">
    <property type="entry name" value="ARAC SUBFAMILY"/>
    <property type="match status" value="1"/>
</dbReference>
<reference evidence="4 5" key="1">
    <citation type="submission" date="2016-12" db="EMBL/GenBank/DDBJ databases">
        <title>The genome of dimorphic prosthecate Glycocaulis alkaliphilus 6b-8t, isolated from crude oil dictates its adaptability in petroleum environments.</title>
        <authorList>
            <person name="Wu X.-L."/>
            <person name="Geng S."/>
        </authorList>
    </citation>
    <scope>NUCLEOTIDE SEQUENCE [LARGE SCALE GENOMIC DNA]</scope>
    <source>
        <strain evidence="4 5">6B-8</strain>
    </source>
</reference>
<dbReference type="InterPro" id="IPR018060">
    <property type="entry name" value="HTH_AraC"/>
</dbReference>
<keyword evidence="2" id="KW-0238">DNA-binding</keyword>
<evidence type="ECO:0000256" key="3">
    <source>
        <dbReference type="ARBA" id="ARBA00023163"/>
    </source>
</evidence>
<evidence type="ECO:0000256" key="2">
    <source>
        <dbReference type="ARBA" id="ARBA00023125"/>
    </source>
</evidence>
<keyword evidence="1" id="KW-0805">Transcription regulation</keyword>
<dbReference type="PANTHER" id="PTHR46796">
    <property type="entry name" value="HTH-TYPE TRANSCRIPTIONAL ACTIVATOR RHAS-RELATED"/>
    <property type="match status" value="1"/>
</dbReference>
<name>A0A3T0EBI3_9PROT</name>
<evidence type="ECO:0000256" key="1">
    <source>
        <dbReference type="ARBA" id="ARBA00023015"/>
    </source>
</evidence>
<dbReference type="Proteomes" id="UP000286954">
    <property type="component" value="Chromosome"/>
</dbReference>
<dbReference type="InterPro" id="IPR050204">
    <property type="entry name" value="AraC_XylS_family_regulators"/>
</dbReference>
<dbReference type="Pfam" id="PF14525">
    <property type="entry name" value="AraC_binding_2"/>
    <property type="match status" value="1"/>
</dbReference>
<keyword evidence="3" id="KW-0804">Transcription</keyword>
<proteinExistence type="predicted"/>
<keyword evidence="5" id="KW-1185">Reference proteome</keyword>
<protein>
    <submittedName>
        <fullName evidence="4">AraC family transcriptional regulator</fullName>
    </submittedName>
</protein>
<dbReference type="InterPro" id="IPR009057">
    <property type="entry name" value="Homeodomain-like_sf"/>
</dbReference>
<dbReference type="InterPro" id="IPR020449">
    <property type="entry name" value="Tscrpt_reg_AraC-type_HTH"/>
</dbReference>